<dbReference type="KEGG" id="lcae:K3721_06110"/>
<dbReference type="AlphaFoldDB" id="A0A9Q9HN16"/>
<protein>
    <submittedName>
        <fullName evidence="1">Uncharacterized protein</fullName>
    </submittedName>
</protein>
<organism evidence="1 2">
    <name type="scientific">Leisingera caerulea</name>
    <name type="common">Phaeobacter caeruleus</name>
    <dbReference type="NCBI Taxonomy" id="506591"/>
    <lineage>
        <taxon>Bacteria</taxon>
        <taxon>Pseudomonadati</taxon>
        <taxon>Pseudomonadota</taxon>
        <taxon>Alphaproteobacteria</taxon>
        <taxon>Rhodobacterales</taxon>
        <taxon>Roseobacteraceae</taxon>
        <taxon>Leisingera</taxon>
    </lineage>
</organism>
<gene>
    <name evidence="1" type="ORF">K3721_06110</name>
</gene>
<dbReference type="RefSeq" id="WP_259972206.1">
    <property type="nucleotide sequence ID" value="NZ_CP081070.1"/>
</dbReference>
<evidence type="ECO:0000313" key="2">
    <source>
        <dbReference type="Proteomes" id="UP001058713"/>
    </source>
</evidence>
<accession>A0A9Q9HN16</accession>
<proteinExistence type="predicted"/>
<dbReference type="EMBL" id="CP081070">
    <property type="protein sequence ID" value="UWQ55107.1"/>
    <property type="molecule type" value="Genomic_DNA"/>
</dbReference>
<reference evidence="1" key="1">
    <citation type="submission" date="2021-08" db="EMBL/GenBank/DDBJ databases">
        <authorList>
            <person name="Nwanade C."/>
            <person name="Wang M."/>
            <person name="Masoudi A."/>
            <person name="Yu Z."/>
            <person name="Liu J."/>
        </authorList>
    </citation>
    <scope>NUCLEOTIDE SEQUENCE</scope>
    <source>
        <strain evidence="1">S122</strain>
    </source>
</reference>
<sequence length="123" mass="14161">MTEFLEELPVGCPPDDAEDGLLEEVWRFHQGVTPKPEHFFSHAKLGKNNHRNVCQCVFSSCSLFKTKRARQMAKLPFFKKKMASELKIPAKSGKFLQGRDGHVDFWMYTSFDPLASILRTEKL</sequence>
<evidence type="ECO:0000313" key="1">
    <source>
        <dbReference type="EMBL" id="UWQ55107.1"/>
    </source>
</evidence>
<dbReference type="Proteomes" id="UP001058713">
    <property type="component" value="Chromosome"/>
</dbReference>
<name>A0A9Q9HN16_LEICA</name>